<dbReference type="Proteomes" id="UP000663889">
    <property type="component" value="Unassembled WGS sequence"/>
</dbReference>
<proteinExistence type="predicted"/>
<dbReference type="Pfam" id="PF01755">
    <property type="entry name" value="Glyco_transf_25"/>
    <property type="match status" value="1"/>
</dbReference>
<name>A0A819PF88_9BILA</name>
<evidence type="ECO:0000259" key="1">
    <source>
        <dbReference type="Pfam" id="PF01755"/>
    </source>
</evidence>
<dbReference type="Proteomes" id="UP000663823">
    <property type="component" value="Unassembled WGS sequence"/>
</dbReference>
<dbReference type="EMBL" id="CAJNOU010006032">
    <property type="protein sequence ID" value="CAF1495055.1"/>
    <property type="molecule type" value="Genomic_DNA"/>
</dbReference>
<dbReference type="EMBL" id="CAJNOO010005700">
    <property type="protein sequence ID" value="CAF1427982.1"/>
    <property type="molecule type" value="Genomic_DNA"/>
</dbReference>
<evidence type="ECO:0000313" key="3">
    <source>
        <dbReference type="EMBL" id="CAF1495055.1"/>
    </source>
</evidence>
<dbReference type="AlphaFoldDB" id="A0A819PF88"/>
<dbReference type="Proteomes" id="UP000663882">
    <property type="component" value="Unassembled WGS sequence"/>
</dbReference>
<reference evidence="4" key="1">
    <citation type="submission" date="2021-02" db="EMBL/GenBank/DDBJ databases">
        <authorList>
            <person name="Nowell W R."/>
        </authorList>
    </citation>
    <scope>NUCLEOTIDE SEQUENCE</scope>
</reference>
<dbReference type="EMBL" id="CAJOAX010007344">
    <property type="protein sequence ID" value="CAF4007085.1"/>
    <property type="molecule type" value="Genomic_DNA"/>
</dbReference>
<evidence type="ECO:0000313" key="4">
    <source>
        <dbReference type="EMBL" id="CAF4007085.1"/>
    </source>
</evidence>
<evidence type="ECO:0000313" key="5">
    <source>
        <dbReference type="Proteomes" id="UP000663823"/>
    </source>
</evidence>
<dbReference type="InterPro" id="IPR002654">
    <property type="entry name" value="Glyco_trans_25"/>
</dbReference>
<feature type="domain" description="Glycosyl transferase family 25" evidence="1">
    <location>
        <begin position="30"/>
        <end position="84"/>
    </location>
</feature>
<protein>
    <recommendedName>
        <fullName evidence="1">Glycosyl transferase family 25 domain-containing protein</fullName>
    </recommendedName>
</protein>
<gene>
    <name evidence="4" type="ORF">OTI717_LOCUS29336</name>
    <name evidence="2" type="ORF">RFH988_LOCUS35824</name>
    <name evidence="3" type="ORF">SEV965_LOCUS35775</name>
</gene>
<comment type="caution">
    <text evidence="4">The sequence shown here is derived from an EMBL/GenBank/DDBJ whole genome shotgun (WGS) entry which is preliminary data.</text>
</comment>
<evidence type="ECO:0000313" key="2">
    <source>
        <dbReference type="EMBL" id="CAF1427982.1"/>
    </source>
</evidence>
<accession>A0A819PF88</accession>
<sequence>MQTLHFDAFIVPAYTIHSSKVVSRKHLLNNGRITLVELASWASHMQVWSEIAFSKSNDSWYLVFEDDIDLETLTSEILQSFPNELWHKPDLVFLGYCGNIPGSKIYEGTYGYRIHQALNPSCIHAYAIRSKTAGKLLNLLSSPKRAADDEIVLLSNSQKLLIFSIHPPLALQRLSTPSNPSDLHPEKVYQPSQFKAKIDSMIQWWRGVELTDKLKDSALAKVNIDKALEWREKNEHGIWKDANRNISDCDRC</sequence>
<dbReference type="OrthoDB" id="47375at2759"/>
<organism evidence="4 5">
    <name type="scientific">Rotaria sordida</name>
    <dbReference type="NCBI Taxonomy" id="392033"/>
    <lineage>
        <taxon>Eukaryota</taxon>
        <taxon>Metazoa</taxon>
        <taxon>Spiralia</taxon>
        <taxon>Gnathifera</taxon>
        <taxon>Rotifera</taxon>
        <taxon>Eurotatoria</taxon>
        <taxon>Bdelloidea</taxon>
        <taxon>Philodinida</taxon>
        <taxon>Philodinidae</taxon>
        <taxon>Rotaria</taxon>
    </lineage>
</organism>